<evidence type="ECO:0000256" key="3">
    <source>
        <dbReference type="ARBA" id="ARBA00022670"/>
    </source>
</evidence>
<organism evidence="18 19">
    <name type="scientific">Trichonephila clavipes</name>
    <name type="common">Golden silk orbweaver</name>
    <name type="synonym">Nephila clavipes</name>
    <dbReference type="NCBI Taxonomy" id="2585209"/>
    <lineage>
        <taxon>Eukaryota</taxon>
        <taxon>Metazoa</taxon>
        <taxon>Ecdysozoa</taxon>
        <taxon>Arthropoda</taxon>
        <taxon>Chelicerata</taxon>
        <taxon>Arachnida</taxon>
        <taxon>Araneae</taxon>
        <taxon>Araneomorphae</taxon>
        <taxon>Entelegynae</taxon>
        <taxon>Araneoidea</taxon>
        <taxon>Nephilidae</taxon>
        <taxon>Trichonephila</taxon>
    </lineage>
</organism>
<dbReference type="InterPro" id="IPR012337">
    <property type="entry name" value="RNaseH-like_sf"/>
</dbReference>
<dbReference type="GO" id="GO:0006310">
    <property type="term" value="P:DNA recombination"/>
    <property type="evidence" value="ECO:0007669"/>
    <property type="project" value="UniProtKB-KW"/>
</dbReference>
<evidence type="ECO:0000256" key="11">
    <source>
        <dbReference type="ARBA" id="ARBA00022842"/>
    </source>
</evidence>
<dbReference type="Pfam" id="PF13976">
    <property type="entry name" value="gag_pre-integrs"/>
    <property type="match status" value="1"/>
</dbReference>
<dbReference type="GO" id="GO:0015074">
    <property type="term" value="P:DNA integration"/>
    <property type="evidence" value="ECO:0007669"/>
    <property type="project" value="UniProtKB-KW"/>
</dbReference>
<dbReference type="InterPro" id="IPR057670">
    <property type="entry name" value="SH3_retrovirus"/>
</dbReference>
<dbReference type="Pfam" id="PF00665">
    <property type="entry name" value="rve"/>
    <property type="match status" value="1"/>
</dbReference>
<dbReference type="GO" id="GO:0003964">
    <property type="term" value="F:RNA-directed DNA polymerase activity"/>
    <property type="evidence" value="ECO:0007669"/>
    <property type="project" value="UniProtKB-KW"/>
</dbReference>
<keyword evidence="3" id="KW-0645">Protease</keyword>
<dbReference type="GO" id="GO:0042575">
    <property type="term" value="C:DNA polymerase complex"/>
    <property type="evidence" value="ECO:0007669"/>
    <property type="project" value="UniProtKB-ARBA"/>
</dbReference>
<evidence type="ECO:0000256" key="10">
    <source>
        <dbReference type="ARBA" id="ARBA00022840"/>
    </source>
</evidence>
<dbReference type="Pfam" id="PF25597">
    <property type="entry name" value="SH3_retrovirus"/>
    <property type="match status" value="1"/>
</dbReference>
<keyword evidence="7" id="KW-0064">Aspartyl protease</keyword>
<dbReference type="GO" id="GO:0005524">
    <property type="term" value="F:ATP binding"/>
    <property type="evidence" value="ECO:0007669"/>
    <property type="project" value="UniProtKB-KW"/>
</dbReference>
<keyword evidence="16" id="KW-0233">DNA recombination</keyword>
<dbReference type="SUPFAM" id="SSF53098">
    <property type="entry name" value="Ribonuclease H-like"/>
    <property type="match status" value="1"/>
</dbReference>
<dbReference type="InterPro" id="IPR001584">
    <property type="entry name" value="Integrase_cat-core"/>
</dbReference>
<keyword evidence="13" id="KW-0695">RNA-directed DNA polymerase</keyword>
<dbReference type="InterPro" id="IPR025724">
    <property type="entry name" value="GAG-pre-integrase_dom"/>
</dbReference>
<keyword evidence="2" id="KW-1188">Viral release from host cell</keyword>
<evidence type="ECO:0000313" key="18">
    <source>
        <dbReference type="EMBL" id="GFY26120.1"/>
    </source>
</evidence>
<evidence type="ECO:0000259" key="17">
    <source>
        <dbReference type="PROSITE" id="PS50994"/>
    </source>
</evidence>
<keyword evidence="14" id="KW-0239">DNA-directed DNA polymerase</keyword>
<evidence type="ECO:0000256" key="9">
    <source>
        <dbReference type="ARBA" id="ARBA00022801"/>
    </source>
</evidence>
<dbReference type="GO" id="GO:0006508">
    <property type="term" value="P:proteolysis"/>
    <property type="evidence" value="ECO:0007669"/>
    <property type="project" value="UniProtKB-KW"/>
</dbReference>
<dbReference type="PANTHER" id="PTHR42648:SF11">
    <property type="entry name" value="TRANSPOSON TY4-P GAG-POL POLYPROTEIN"/>
    <property type="match status" value="1"/>
</dbReference>
<keyword evidence="10" id="KW-0067">ATP-binding</keyword>
<dbReference type="Proteomes" id="UP000887159">
    <property type="component" value="Unassembled WGS sequence"/>
</dbReference>
<dbReference type="PANTHER" id="PTHR42648">
    <property type="entry name" value="TRANSPOSASE, PUTATIVE-RELATED"/>
    <property type="match status" value="1"/>
</dbReference>
<evidence type="ECO:0000256" key="6">
    <source>
        <dbReference type="ARBA" id="ARBA00022741"/>
    </source>
</evidence>
<feature type="domain" description="Integrase catalytic" evidence="17">
    <location>
        <begin position="178"/>
        <end position="344"/>
    </location>
</feature>
<sequence>MAKEPVWFKNISPEVMDIYLADKNSKMMSQGTGNVSAKTVSTKHCNSINLTITDVSYVPQLRCNLLSVTCLMDKGCKIKSENNCVLIYDKNDKLITKAFKNNGRLEIKLEPMYNSECFISDQSTNNYEIWHNRLCHLNCKYMLKMKDYIDIDNVNNFTCETCDISKVTRKTHHSIDIYQSSQILELLHADLCGPINIESHGGAKYFMVIVDDFSGMYFTYFLKNKYEVFDIFSQFKAKYENLTDKRIKKIRTDNGLEFVNEQLDTYLANSGIFHEKTIPYNSESNGKAERANRVLLERARSLLYESKLPLKFWAEAINCSTQVSNVTPRKGKEKIPLEIWTGNKPKLNYLKKFGCVAYFHVPKVLRNKFEVPGRRGIMLGYARERRGYRIYDIKNQKVIEERSVKFNEYLKGSNYLGEIENETWDIDSFFEVSPERNEINQNTEKGVLYNFDIVSSINEQRPLAACKEKLQLTFTKNDKELVQSAIDYALAEIKNKRLDSEIKLEFERIKLAQLQKQLELANIQKNLPQNSDIRNPSVFETADNNNVETLLKSVKTLTIPVPSRVESYNLFFQSLEKAFKIKEVPEQFKCEILLNILADSKFNVPGKIDLLLGANIFYELLKPERIKIKDSQLLLVNSVFGYIVTGNLDAINETKVHCGLIRDEDLNKNLEKFWKLEEIQEPIVKNKERLICEEHYANTHFRTKEGKYVVSMPLKKEPSCLGNSKDIALKRLGSLWNRLARDDNYLNLYREFLRDYERLGHMKEVTNESEPKIAYYATHHGIYRPEKSTTKLRVVFNCSSLTDNGISLNDIQYNGGVIQEDLYAQMLRFRTYTYAFTADIKMMYRTILINPKQRNLQRIVWCESEHESPKIYELSTVTYGTVSAPYLAQRTLTQLSMDEEANFPIAASVLRNNCIWTMSFVVLQR</sequence>
<keyword evidence="9" id="KW-0378">Hydrolase</keyword>
<dbReference type="SUPFAM" id="SSF56672">
    <property type="entry name" value="DNA/RNA polymerases"/>
    <property type="match status" value="1"/>
</dbReference>
<evidence type="ECO:0000256" key="16">
    <source>
        <dbReference type="ARBA" id="ARBA00023172"/>
    </source>
</evidence>
<dbReference type="GO" id="GO:0046872">
    <property type="term" value="F:metal ion binding"/>
    <property type="evidence" value="ECO:0007669"/>
    <property type="project" value="UniProtKB-KW"/>
</dbReference>
<reference evidence="18" key="1">
    <citation type="submission" date="2020-08" db="EMBL/GenBank/DDBJ databases">
        <title>Multicomponent nature underlies the extraordinary mechanical properties of spider dragline silk.</title>
        <authorList>
            <person name="Kono N."/>
            <person name="Nakamura H."/>
            <person name="Mori M."/>
            <person name="Yoshida Y."/>
            <person name="Ohtoshi R."/>
            <person name="Malay A.D."/>
            <person name="Moran D.A.P."/>
            <person name="Tomita M."/>
            <person name="Numata K."/>
            <person name="Arakawa K."/>
        </authorList>
    </citation>
    <scope>NUCLEOTIDE SEQUENCE</scope>
</reference>
<dbReference type="InterPro" id="IPR039537">
    <property type="entry name" value="Retrotran_Ty1/copia-like"/>
</dbReference>
<dbReference type="GO" id="GO:0003887">
    <property type="term" value="F:DNA-directed DNA polymerase activity"/>
    <property type="evidence" value="ECO:0007669"/>
    <property type="project" value="UniProtKB-KW"/>
</dbReference>
<dbReference type="GO" id="GO:0003676">
    <property type="term" value="F:nucleic acid binding"/>
    <property type="evidence" value="ECO:0007669"/>
    <property type="project" value="InterPro"/>
</dbReference>
<dbReference type="InterPro" id="IPR054722">
    <property type="entry name" value="PolX-like_BBD"/>
</dbReference>
<keyword evidence="15" id="KW-0917">Virion maturation</keyword>
<evidence type="ECO:0000256" key="15">
    <source>
        <dbReference type="ARBA" id="ARBA00023113"/>
    </source>
</evidence>
<keyword evidence="19" id="KW-1185">Reference proteome</keyword>
<comment type="caution">
    <text evidence="18">The sequence shown here is derived from an EMBL/GenBank/DDBJ whole genome shotgun (WGS) entry which is preliminary data.</text>
</comment>
<dbReference type="GO" id="GO:0004519">
    <property type="term" value="F:endonuclease activity"/>
    <property type="evidence" value="ECO:0007669"/>
    <property type="project" value="UniProtKB-KW"/>
</dbReference>
<evidence type="ECO:0000256" key="12">
    <source>
        <dbReference type="ARBA" id="ARBA00022908"/>
    </source>
</evidence>
<evidence type="ECO:0000256" key="13">
    <source>
        <dbReference type="ARBA" id="ARBA00022918"/>
    </source>
</evidence>
<dbReference type="Pfam" id="PF22936">
    <property type="entry name" value="Pol_BBD"/>
    <property type="match status" value="1"/>
</dbReference>
<evidence type="ECO:0000256" key="4">
    <source>
        <dbReference type="ARBA" id="ARBA00022722"/>
    </source>
</evidence>
<dbReference type="AlphaFoldDB" id="A0A8X6W0S7"/>
<keyword evidence="11" id="KW-0460">Magnesium</keyword>
<dbReference type="InterPro" id="IPR043502">
    <property type="entry name" value="DNA/RNA_pol_sf"/>
</dbReference>
<dbReference type="GO" id="GO:0004190">
    <property type="term" value="F:aspartic-type endopeptidase activity"/>
    <property type="evidence" value="ECO:0007669"/>
    <property type="project" value="UniProtKB-KW"/>
</dbReference>
<evidence type="ECO:0000313" key="19">
    <source>
        <dbReference type="Proteomes" id="UP000887159"/>
    </source>
</evidence>
<evidence type="ECO:0000256" key="14">
    <source>
        <dbReference type="ARBA" id="ARBA00022932"/>
    </source>
</evidence>
<keyword evidence="8" id="KW-0255">Endonuclease</keyword>
<keyword evidence="5" id="KW-0479">Metal-binding</keyword>
<name>A0A8X6W0S7_TRICX</name>
<keyword evidence="6" id="KW-0547">Nucleotide-binding</keyword>
<gene>
    <name evidence="18" type="ORF">TNCV_354371</name>
</gene>
<evidence type="ECO:0000256" key="5">
    <source>
        <dbReference type="ARBA" id="ARBA00022723"/>
    </source>
</evidence>
<dbReference type="PROSITE" id="PS50994">
    <property type="entry name" value="INTEGRASE"/>
    <property type="match status" value="1"/>
</dbReference>
<keyword evidence="14" id="KW-0548">Nucleotidyltransferase</keyword>
<keyword evidence="4" id="KW-0540">Nuclease</keyword>
<dbReference type="Gene3D" id="3.30.420.10">
    <property type="entry name" value="Ribonuclease H-like superfamily/Ribonuclease H"/>
    <property type="match status" value="1"/>
</dbReference>
<evidence type="ECO:0000256" key="1">
    <source>
        <dbReference type="ARBA" id="ARBA00002180"/>
    </source>
</evidence>
<evidence type="ECO:0000256" key="7">
    <source>
        <dbReference type="ARBA" id="ARBA00022750"/>
    </source>
</evidence>
<evidence type="ECO:0000256" key="8">
    <source>
        <dbReference type="ARBA" id="ARBA00022759"/>
    </source>
</evidence>
<accession>A0A8X6W0S7</accession>
<protein>
    <submittedName>
        <fullName evidence="18">Retrovirus-related Pol polyprotein from transposon TNT 1-94</fullName>
    </submittedName>
</protein>
<evidence type="ECO:0000256" key="2">
    <source>
        <dbReference type="ARBA" id="ARBA00022612"/>
    </source>
</evidence>
<proteinExistence type="predicted"/>
<keyword evidence="12" id="KW-0229">DNA integration</keyword>
<dbReference type="InterPro" id="IPR036397">
    <property type="entry name" value="RNaseH_sf"/>
</dbReference>
<keyword evidence="14" id="KW-0808">Transferase</keyword>
<comment type="function">
    <text evidence="1">The aspartyl protease (PR) mediates the proteolytic cleavages of the Gag and Gag-Pol polyproteins after assembly of the VLP.</text>
</comment>
<dbReference type="EMBL" id="BMAU01021374">
    <property type="protein sequence ID" value="GFY26120.1"/>
    <property type="molecule type" value="Genomic_DNA"/>
</dbReference>